<organism evidence="2 3">
    <name type="scientific">Grimontia marina</name>
    <dbReference type="NCBI Taxonomy" id="646534"/>
    <lineage>
        <taxon>Bacteria</taxon>
        <taxon>Pseudomonadati</taxon>
        <taxon>Pseudomonadota</taxon>
        <taxon>Gammaproteobacteria</taxon>
        <taxon>Vibrionales</taxon>
        <taxon>Vibrionaceae</taxon>
        <taxon>Grimontia</taxon>
    </lineage>
</organism>
<dbReference type="Proteomes" id="UP000073601">
    <property type="component" value="Unassembled WGS sequence"/>
</dbReference>
<keyword evidence="1" id="KW-0812">Transmembrane</keyword>
<evidence type="ECO:0000313" key="3">
    <source>
        <dbReference type="Proteomes" id="UP000073601"/>
    </source>
</evidence>
<keyword evidence="1" id="KW-1133">Transmembrane helix</keyword>
<dbReference type="AlphaFoldDB" id="A0A128FLD8"/>
<evidence type="ECO:0000256" key="1">
    <source>
        <dbReference type="SAM" id="Phobius"/>
    </source>
</evidence>
<reference evidence="3" key="1">
    <citation type="submission" date="2016-02" db="EMBL/GenBank/DDBJ databases">
        <authorList>
            <person name="Rodrigo-Torres Lidia"/>
            <person name="Arahal R.David."/>
        </authorList>
    </citation>
    <scope>NUCLEOTIDE SEQUENCE [LARGE SCALE GENOMIC DNA]</scope>
    <source>
        <strain evidence="3">CECT 8713</strain>
    </source>
</reference>
<protein>
    <submittedName>
        <fullName evidence="2">Uncharacterized protein</fullName>
    </submittedName>
</protein>
<dbReference type="RefSeq" id="WP_157515786.1">
    <property type="nucleotide sequence ID" value="NZ_CAWRCI010000135.1"/>
</dbReference>
<name>A0A128FLD8_9GAMM</name>
<accession>A0A128FLD8</accession>
<keyword evidence="1" id="KW-0472">Membrane</keyword>
<evidence type="ECO:0000313" key="2">
    <source>
        <dbReference type="EMBL" id="CZF87081.1"/>
    </source>
</evidence>
<keyword evidence="3" id="KW-1185">Reference proteome</keyword>
<proteinExistence type="predicted"/>
<gene>
    <name evidence="2" type="ORF">GMA8713_05124</name>
</gene>
<sequence>MHWNTSDKIKQLINIIGPLLVLFSLSSYAAVTTKVVVEYTEGPSYWINEKRTVTFISQNYDEGAKDLRVVVRDSDGSTKLRFFDSQDIVKVKSLIRAMNKTKSWRQFDSPICDAPHYEVGIGKKRRASLIDCAGWENPPTKAFNDLRAGLREYAVKTINEPDFVHWQPEIIID</sequence>
<feature type="transmembrane region" description="Helical" evidence="1">
    <location>
        <begin position="12"/>
        <end position="31"/>
    </location>
</feature>
<dbReference type="EMBL" id="FIZY01000135">
    <property type="protein sequence ID" value="CZF87081.1"/>
    <property type="molecule type" value="Genomic_DNA"/>
</dbReference>